<dbReference type="EMBL" id="JBHSKD010000018">
    <property type="protein sequence ID" value="MFC5177768.1"/>
    <property type="molecule type" value="Genomic_DNA"/>
</dbReference>
<organism evidence="1 2">
    <name type="scientific">Nocardioides taihuensis</name>
    <dbReference type="NCBI Taxonomy" id="1835606"/>
    <lineage>
        <taxon>Bacteria</taxon>
        <taxon>Bacillati</taxon>
        <taxon>Actinomycetota</taxon>
        <taxon>Actinomycetes</taxon>
        <taxon>Propionibacteriales</taxon>
        <taxon>Nocardioidaceae</taxon>
        <taxon>Nocardioides</taxon>
    </lineage>
</organism>
<dbReference type="Proteomes" id="UP001596087">
    <property type="component" value="Unassembled WGS sequence"/>
</dbReference>
<accession>A0ABW0BKJ0</accession>
<proteinExistence type="predicted"/>
<reference evidence="2" key="1">
    <citation type="journal article" date="2019" name="Int. J. Syst. Evol. Microbiol.">
        <title>The Global Catalogue of Microorganisms (GCM) 10K type strain sequencing project: providing services to taxonomists for standard genome sequencing and annotation.</title>
        <authorList>
            <consortium name="The Broad Institute Genomics Platform"/>
            <consortium name="The Broad Institute Genome Sequencing Center for Infectious Disease"/>
            <person name="Wu L."/>
            <person name="Ma J."/>
        </authorList>
    </citation>
    <scope>NUCLEOTIDE SEQUENCE [LARGE SCALE GENOMIC DNA]</scope>
    <source>
        <strain evidence="2">DFY41</strain>
    </source>
</reference>
<sequence length="193" mass="20817">MAFDASRVPGGDVASFGRECRQRAVDAVLENDWRGGHDWTKSWVGWGGGAWLPDAWLLYATSALLKGEPKNAIHSLDVGLQTWIEGPVDRAVLTWCRGALVWRLLKDPKTALLDLEAASGQVPSWLATDVPSRLKACHQDAAASRKRVPSVKPRPDFAAPATGRDFVAPPVGGHVDGACPPFWDKIASNFAAP</sequence>
<protein>
    <recommendedName>
        <fullName evidence="3">Tetratricopeptide repeat protein</fullName>
    </recommendedName>
</protein>
<evidence type="ECO:0000313" key="2">
    <source>
        <dbReference type="Proteomes" id="UP001596087"/>
    </source>
</evidence>
<comment type="caution">
    <text evidence="1">The sequence shown here is derived from an EMBL/GenBank/DDBJ whole genome shotgun (WGS) entry which is preliminary data.</text>
</comment>
<name>A0ABW0BKJ0_9ACTN</name>
<dbReference type="RefSeq" id="WP_378591078.1">
    <property type="nucleotide sequence ID" value="NZ_JBHSKD010000018.1"/>
</dbReference>
<evidence type="ECO:0008006" key="3">
    <source>
        <dbReference type="Google" id="ProtNLM"/>
    </source>
</evidence>
<keyword evidence="2" id="KW-1185">Reference proteome</keyword>
<gene>
    <name evidence="1" type="ORF">ACFPGP_13890</name>
</gene>
<evidence type="ECO:0000313" key="1">
    <source>
        <dbReference type="EMBL" id="MFC5177768.1"/>
    </source>
</evidence>